<protein>
    <recommendedName>
        <fullName evidence="3">Glycine zipper domain-containing protein</fullName>
    </recommendedName>
</protein>
<evidence type="ECO:0000259" key="3">
    <source>
        <dbReference type="Pfam" id="PF13488"/>
    </source>
</evidence>
<dbReference type="AlphaFoldDB" id="A0A069E6D3"/>
<sequence length="255" mass="26662">MVKSLLIGGMALTAMVAAPLAASAQSYGYGTPYNSACERQNKDNKTAGTVIGAIVGAAAGGAIGNNVGDNDSRWHYNRYDRRGRYGRYGRRGYWDKGNNDGEVVAGALLGAIVGGMAGNAMASNSSTPCQVATPNGGSFRADYGAYPYIAQEYSGGSIPQTTQGLYGGPQDLRTHPGASTPAPASYPAYPNTPPPRAAAPAPAPAPQVEECRTVWREVTLPDGQVIRDPATACREGYNGEWEIVGENDDELYGGY</sequence>
<dbReference type="EMBL" id="ARYH01000001">
    <property type="protein sequence ID" value="KCZ85653.1"/>
    <property type="molecule type" value="Genomic_DNA"/>
</dbReference>
<evidence type="ECO:0000313" key="4">
    <source>
        <dbReference type="EMBL" id="KCZ85653.1"/>
    </source>
</evidence>
<feature type="chain" id="PRO_5001660765" description="Glycine zipper domain-containing protein" evidence="2">
    <location>
        <begin position="25"/>
        <end position="255"/>
    </location>
</feature>
<accession>A0A069E6D3</accession>
<dbReference type="Pfam" id="PF13488">
    <property type="entry name" value="Gly-zipper_Omp"/>
    <property type="match status" value="1"/>
</dbReference>
<comment type="caution">
    <text evidence="4">The sequence shown here is derived from an EMBL/GenBank/DDBJ whole genome shotgun (WGS) entry which is preliminary data.</text>
</comment>
<organism evidence="4 5">
    <name type="scientific">Hyphomonas adhaerens MHS-3</name>
    <dbReference type="NCBI Taxonomy" id="1280949"/>
    <lineage>
        <taxon>Bacteria</taxon>
        <taxon>Pseudomonadati</taxon>
        <taxon>Pseudomonadota</taxon>
        <taxon>Alphaproteobacteria</taxon>
        <taxon>Hyphomonadales</taxon>
        <taxon>Hyphomonadaceae</taxon>
        <taxon>Hyphomonas</taxon>
    </lineage>
</organism>
<keyword evidence="2" id="KW-0732">Signal</keyword>
<feature type="region of interest" description="Disordered" evidence="1">
    <location>
        <begin position="160"/>
        <end position="205"/>
    </location>
</feature>
<reference evidence="4 5" key="1">
    <citation type="journal article" date="2014" name="Antonie Van Leeuwenhoek">
        <title>Hyphomonas beringensis sp. nov. and Hyphomonas chukchiensis sp. nov., isolated from surface seawater of the Bering Sea and Chukchi Sea.</title>
        <authorList>
            <person name="Li C."/>
            <person name="Lai Q."/>
            <person name="Li G."/>
            <person name="Dong C."/>
            <person name="Wang J."/>
            <person name="Liao Y."/>
            <person name="Shao Z."/>
        </authorList>
    </citation>
    <scope>NUCLEOTIDE SEQUENCE [LARGE SCALE GENOMIC DNA]</scope>
    <source>
        <strain evidence="4 5">MHS-3</strain>
    </source>
</reference>
<keyword evidence="5" id="KW-1185">Reference proteome</keyword>
<evidence type="ECO:0000256" key="2">
    <source>
        <dbReference type="SAM" id="SignalP"/>
    </source>
</evidence>
<proteinExistence type="predicted"/>
<feature type="compositionally biased region" description="Pro residues" evidence="1">
    <location>
        <begin position="190"/>
        <end position="205"/>
    </location>
</feature>
<feature type="compositionally biased region" description="Low complexity" evidence="1">
    <location>
        <begin position="176"/>
        <end position="189"/>
    </location>
</feature>
<dbReference type="OrthoDB" id="7619418at2"/>
<name>A0A069E6D3_9PROT</name>
<evidence type="ECO:0000256" key="1">
    <source>
        <dbReference type="SAM" id="MobiDB-lite"/>
    </source>
</evidence>
<dbReference type="InterPro" id="IPR039567">
    <property type="entry name" value="Gly-zipper"/>
</dbReference>
<evidence type="ECO:0000313" key="5">
    <source>
        <dbReference type="Proteomes" id="UP000027446"/>
    </source>
</evidence>
<feature type="signal peptide" evidence="2">
    <location>
        <begin position="1"/>
        <end position="24"/>
    </location>
</feature>
<dbReference type="STRING" id="1280949.HAD_08210"/>
<dbReference type="RefSeq" id="WP_035570451.1">
    <property type="nucleotide sequence ID" value="NZ_ARYH01000001.1"/>
</dbReference>
<dbReference type="PATRIC" id="fig|1280949.3.peg.1674"/>
<dbReference type="Proteomes" id="UP000027446">
    <property type="component" value="Unassembled WGS sequence"/>
</dbReference>
<gene>
    <name evidence="4" type="ORF">HAD_08210</name>
</gene>
<feature type="domain" description="Glycine zipper" evidence="3">
    <location>
        <begin position="46"/>
        <end position="69"/>
    </location>
</feature>